<gene>
    <name evidence="3" type="ORF">V6R90_08785</name>
</gene>
<dbReference type="InterPro" id="IPR003961">
    <property type="entry name" value="FN3_dom"/>
</dbReference>
<dbReference type="EMBL" id="JBEGDP010000007">
    <property type="protein sequence ID" value="MEQ7847371.1"/>
    <property type="molecule type" value="Genomic_DNA"/>
</dbReference>
<feature type="chain" id="PRO_5045964107" description="Fibronectin type-III domain-containing protein" evidence="1">
    <location>
        <begin position="20"/>
        <end position="281"/>
    </location>
</feature>
<evidence type="ECO:0000313" key="3">
    <source>
        <dbReference type="EMBL" id="MEQ7847371.1"/>
    </source>
</evidence>
<protein>
    <recommendedName>
        <fullName evidence="2">Fibronectin type-III domain-containing protein</fullName>
    </recommendedName>
</protein>
<keyword evidence="1" id="KW-0732">Signal</keyword>
<dbReference type="Proteomes" id="UP001482520">
    <property type="component" value="Unassembled WGS sequence"/>
</dbReference>
<evidence type="ECO:0000313" key="4">
    <source>
        <dbReference type="Proteomes" id="UP001482520"/>
    </source>
</evidence>
<dbReference type="PROSITE" id="PS50853">
    <property type="entry name" value="FN3"/>
    <property type="match status" value="1"/>
</dbReference>
<dbReference type="Gene3D" id="2.60.40.10">
    <property type="entry name" value="Immunoglobulins"/>
    <property type="match status" value="1"/>
</dbReference>
<evidence type="ECO:0000259" key="2">
    <source>
        <dbReference type="PROSITE" id="PS50853"/>
    </source>
</evidence>
<dbReference type="InterPro" id="IPR013783">
    <property type="entry name" value="Ig-like_fold"/>
</dbReference>
<reference evidence="3 4" key="1">
    <citation type="submission" date="2024-02" db="EMBL/GenBank/DDBJ databases">
        <title>Full genome sequence of Nocardioides kribbensis.</title>
        <authorList>
            <person name="Poletto B.L."/>
            <person name="Silva G."/>
            <person name="Galante D."/>
            <person name="Campos K.R."/>
            <person name="Santos M.B.N."/>
            <person name="Sacchi C.T."/>
        </authorList>
    </citation>
    <scope>NUCLEOTIDE SEQUENCE [LARGE SCALE GENOMIC DNA]</scope>
    <source>
        <strain evidence="3 4">O4R</strain>
    </source>
</reference>
<keyword evidence="4" id="KW-1185">Reference proteome</keyword>
<name>A0ABV1NXX8_9ACTN</name>
<accession>A0ABV1NXX8</accession>
<dbReference type="RefSeq" id="WP_349804419.1">
    <property type="nucleotide sequence ID" value="NZ_JBEGDP010000007.1"/>
</dbReference>
<feature type="signal peptide" evidence="1">
    <location>
        <begin position="1"/>
        <end position="19"/>
    </location>
</feature>
<sequence length="281" mass="27142">MSRAAVVVLALLLGLGVGAALGASPRATLAAFSDSAAATSGELTSGAIAKPTSPVGSRSLAGAVTLSWAATPAGTGTAGTYRVLRWSAPTGGTSVQACATTAPTTTCSDAGAPLLATAYYSLVATVGAAWSKESDRVAVPVAGSSDTVAPALAVGFPSTGTSFSSGSMSTKVAAGCPAGGVACGSTSDNVATTAVTYRLERRSGTGPGASTVCWNGSAWASATCLLGQQPATLVGGTAWRVPGSPETAYPNTFGAAAFTLTIRAVDAAGNATTATSTFSTT</sequence>
<comment type="caution">
    <text evidence="3">The sequence shown here is derived from an EMBL/GenBank/DDBJ whole genome shotgun (WGS) entry which is preliminary data.</text>
</comment>
<feature type="domain" description="Fibronectin type-III" evidence="2">
    <location>
        <begin position="50"/>
        <end position="144"/>
    </location>
</feature>
<organism evidence="3 4">
    <name type="scientific">Nocardioides kribbensis</name>
    <dbReference type="NCBI Taxonomy" id="305517"/>
    <lineage>
        <taxon>Bacteria</taxon>
        <taxon>Bacillati</taxon>
        <taxon>Actinomycetota</taxon>
        <taxon>Actinomycetes</taxon>
        <taxon>Propionibacteriales</taxon>
        <taxon>Nocardioidaceae</taxon>
        <taxon>Nocardioides</taxon>
    </lineage>
</organism>
<proteinExistence type="predicted"/>
<evidence type="ECO:0000256" key="1">
    <source>
        <dbReference type="SAM" id="SignalP"/>
    </source>
</evidence>